<dbReference type="InterPro" id="IPR029460">
    <property type="entry name" value="DNAPol_HHH"/>
</dbReference>
<dbReference type="NCBIfam" id="NF004226">
    <property type="entry name" value="PRK05673.1"/>
    <property type="match status" value="1"/>
</dbReference>
<dbReference type="Pfam" id="PF02811">
    <property type="entry name" value="PHP"/>
    <property type="match status" value="1"/>
</dbReference>
<evidence type="ECO:0000256" key="5">
    <source>
        <dbReference type="ARBA" id="ARBA00022679"/>
    </source>
</evidence>
<keyword evidence="8" id="KW-0239">DNA-directed DNA polymerase</keyword>
<dbReference type="Gene3D" id="1.10.150.870">
    <property type="match status" value="1"/>
</dbReference>
<dbReference type="InterPro" id="IPR040982">
    <property type="entry name" value="DNA_pol3_finger"/>
</dbReference>
<dbReference type="Gene3D" id="2.40.50.140">
    <property type="entry name" value="Nucleic acid-binding proteins"/>
    <property type="match status" value="1"/>
</dbReference>
<evidence type="ECO:0000256" key="6">
    <source>
        <dbReference type="ARBA" id="ARBA00022695"/>
    </source>
</evidence>
<dbReference type="GO" id="GO:0003887">
    <property type="term" value="F:DNA-directed DNA polymerase activity"/>
    <property type="evidence" value="ECO:0007669"/>
    <property type="project" value="UniProtKB-EC"/>
</dbReference>
<dbReference type="InterPro" id="IPR004013">
    <property type="entry name" value="PHP_dom"/>
</dbReference>
<evidence type="ECO:0000256" key="10">
    <source>
        <dbReference type="ARBA" id="ARBA00026073"/>
    </source>
</evidence>
<accession>A0ABS3LCJ8</accession>
<dbReference type="Pfam" id="PF17657">
    <property type="entry name" value="DNA_pol3_finger"/>
    <property type="match status" value="1"/>
</dbReference>
<evidence type="ECO:0000313" key="14">
    <source>
        <dbReference type="Proteomes" id="UP000664601"/>
    </source>
</evidence>
<keyword evidence="5 13" id="KW-0808">Transferase</keyword>
<comment type="subunit">
    <text evidence="10">DNA polymerase III contains a core (composed of alpha, epsilon and theta chains) that associates with a tau subunit. This core dimerizes to form the POLIII' complex. PolIII' associates with the gamma complex (composed of gamma, delta, delta', psi and chi chains) and with the beta chain to form the complete DNA polymerase III complex.</text>
</comment>
<dbReference type="InterPro" id="IPR004365">
    <property type="entry name" value="NA-bd_OB_tRNA"/>
</dbReference>
<dbReference type="Pfam" id="PF01336">
    <property type="entry name" value="tRNA_anti-codon"/>
    <property type="match status" value="1"/>
</dbReference>
<dbReference type="InterPro" id="IPR004805">
    <property type="entry name" value="DnaE2/DnaE/PolC"/>
</dbReference>
<comment type="caution">
    <text evidence="13">The sequence shown here is derived from an EMBL/GenBank/DDBJ whole genome shotgun (WGS) entry which is preliminary data.</text>
</comment>
<dbReference type="InterPro" id="IPR003141">
    <property type="entry name" value="Pol/His_phosphatase_N"/>
</dbReference>
<dbReference type="Pfam" id="PF07733">
    <property type="entry name" value="DNA_pol3_alpha"/>
    <property type="match status" value="1"/>
</dbReference>
<protein>
    <recommendedName>
        <fullName evidence="4">DNA polymerase III subunit alpha</fullName>
        <ecNumber evidence="3">2.7.7.7</ecNumber>
    </recommendedName>
</protein>
<comment type="subcellular location">
    <subcellularLocation>
        <location evidence="1">Cytoplasm</location>
    </subcellularLocation>
</comment>
<dbReference type="SMART" id="SM00481">
    <property type="entry name" value="POLIIIAc"/>
    <property type="match status" value="1"/>
</dbReference>
<evidence type="ECO:0000256" key="3">
    <source>
        <dbReference type="ARBA" id="ARBA00012417"/>
    </source>
</evidence>
<evidence type="ECO:0000256" key="11">
    <source>
        <dbReference type="ARBA" id="ARBA00049244"/>
    </source>
</evidence>
<proteinExistence type="inferred from homology"/>
<gene>
    <name evidence="13" type="primary">dnaE</name>
    <name evidence="13" type="ORF">JZO70_14345</name>
</gene>
<dbReference type="EMBL" id="JAFREM010000023">
    <property type="protein sequence ID" value="MBO1307355.1"/>
    <property type="molecule type" value="Genomic_DNA"/>
</dbReference>
<comment type="catalytic activity">
    <reaction evidence="11">
        <text>DNA(n) + a 2'-deoxyribonucleoside 5'-triphosphate = DNA(n+1) + diphosphate</text>
        <dbReference type="Rhea" id="RHEA:22508"/>
        <dbReference type="Rhea" id="RHEA-COMP:17339"/>
        <dbReference type="Rhea" id="RHEA-COMP:17340"/>
        <dbReference type="ChEBI" id="CHEBI:33019"/>
        <dbReference type="ChEBI" id="CHEBI:61560"/>
        <dbReference type="ChEBI" id="CHEBI:173112"/>
        <dbReference type="EC" id="2.7.7.7"/>
    </reaction>
</comment>
<dbReference type="InterPro" id="IPR012340">
    <property type="entry name" value="NA-bd_OB-fold"/>
</dbReference>
<evidence type="ECO:0000256" key="7">
    <source>
        <dbReference type="ARBA" id="ARBA00022705"/>
    </source>
</evidence>
<dbReference type="PANTHER" id="PTHR32294:SF0">
    <property type="entry name" value="DNA POLYMERASE III SUBUNIT ALPHA"/>
    <property type="match status" value="1"/>
</dbReference>
<evidence type="ECO:0000256" key="2">
    <source>
        <dbReference type="ARBA" id="ARBA00009496"/>
    </source>
</evidence>
<evidence type="ECO:0000313" key="13">
    <source>
        <dbReference type="EMBL" id="MBO1307355.1"/>
    </source>
</evidence>
<dbReference type="SUPFAM" id="SSF89550">
    <property type="entry name" value="PHP domain-like"/>
    <property type="match status" value="1"/>
</dbReference>
<dbReference type="PANTHER" id="PTHR32294">
    <property type="entry name" value="DNA POLYMERASE III SUBUNIT ALPHA"/>
    <property type="match status" value="1"/>
</dbReference>
<evidence type="ECO:0000256" key="1">
    <source>
        <dbReference type="ARBA" id="ARBA00004496"/>
    </source>
</evidence>
<evidence type="ECO:0000256" key="4">
    <source>
        <dbReference type="ARBA" id="ARBA00019114"/>
    </source>
</evidence>
<dbReference type="EC" id="2.7.7.7" evidence="3"/>
<dbReference type="Proteomes" id="UP000664601">
    <property type="component" value="Unassembled WGS sequence"/>
</dbReference>
<evidence type="ECO:0000259" key="12">
    <source>
        <dbReference type="SMART" id="SM00481"/>
    </source>
</evidence>
<keyword evidence="14" id="KW-1185">Reference proteome</keyword>
<reference evidence="13 14" key="1">
    <citation type="submission" date="2021-03" db="EMBL/GenBank/DDBJ databases">
        <title>Enterococcal diversity collection.</title>
        <authorList>
            <person name="Gilmore M.S."/>
            <person name="Schwartzman J."/>
            <person name="Van Tyne D."/>
            <person name="Martin M."/>
            <person name="Earl A.M."/>
            <person name="Manson A.L."/>
            <person name="Straub T."/>
            <person name="Salamzade R."/>
            <person name="Saavedra J."/>
            <person name="Lebreton F."/>
            <person name="Prichula J."/>
            <person name="Schaufler K."/>
            <person name="Gaca A."/>
            <person name="Sgardioli B."/>
            <person name="Wagenaar J."/>
            <person name="Strong T."/>
        </authorList>
    </citation>
    <scope>NUCLEOTIDE SEQUENCE [LARGE SCALE GENOMIC DNA]</scope>
    <source>
        <strain evidence="13 14">669A</strain>
    </source>
</reference>
<name>A0ABS3LCJ8_9ENTE</name>
<dbReference type="Pfam" id="PF14579">
    <property type="entry name" value="HHH_6"/>
    <property type="match status" value="1"/>
</dbReference>
<dbReference type="Gene3D" id="1.10.10.1600">
    <property type="entry name" value="Bacterial DNA polymerase III alpha subunit, thumb domain"/>
    <property type="match status" value="1"/>
</dbReference>
<dbReference type="Gene3D" id="3.20.20.140">
    <property type="entry name" value="Metal-dependent hydrolases"/>
    <property type="match status" value="1"/>
</dbReference>
<feature type="domain" description="Polymerase/histidinol phosphatase N-terminal" evidence="12">
    <location>
        <begin position="6"/>
        <end position="71"/>
    </location>
</feature>
<evidence type="ECO:0000256" key="9">
    <source>
        <dbReference type="ARBA" id="ARBA00025611"/>
    </source>
</evidence>
<dbReference type="InterPro" id="IPR011708">
    <property type="entry name" value="DNA_pol3_alpha_NTPase_dom"/>
</dbReference>
<sequence length="1095" mass="125006">MNFPQLYTKTSYSLLQSTLTISEYVQKAKEKGYQTLALTDEHVLHGAVEFYQACKQQQIKPIIGLELDVMSQSEENFIILLYAKDLIGYQELMRLSTQRMTEEKTLHLVDYIINPQHLMMVLPISKLPLDGDTAAVLDEVKKHLPENIFLGCSLTNTDQAHALSRDYQLPLAAIHEVRYSKPEEAFAIDVMQNIQAGTQLTRDAIVAKSGDSYLLSEEQLRQHFEETKHTEAINNAVFLADSCQLDIPLHQKLLPHYPLPQQQTAKDFLEELCWESLPLRVDEVSAIYQERLTKELSIIHTMGFDDYFLIVWDVMDYAHRNKIVTGAGRGSAAGSLVAYVLSITDVDPIQYDLLFERFLNPERFSMPDIDLDIPDNRRNEILHYVKEKYGRFHVAQIATFGTMAAKMVLRDVGRVFGLSQSEANRWSKAIPNQLKITLAEAYDQSETLKRLVNADPRSQLMFETALSLEGLPRHVSTHAAGVVISDQELIPIVPLQNGAEDILLTQFTMSDVETIGLLKMDFLGLRNLSIIDTALRNIKKVYQEEINLKQIPLDDPETLALFQRGETSGVFQFESAGIRNVLRRLGPTSIEDIAAVNALYRPGPMQNIDHFIARKKGKEAIQYPEESLKPILENTYGIIVYQEQIMQVAAKMAGFSLGQADILRRAVSKKKKDLLDEERRHFVSGAVEQGYTQKSAEEVYDYIDRFANYGFNRSHAFAYSFVGYQMAYLKVHYPGPFYTALLQSVRNDAKKMREYIVEANRAGVQLLAPDINKSYYSFTLVEKNTIRFGLDAIKGVRRDYVANVMAERKKHGAYKSLDDFLLRIEERWLKTEYIEPLIVVGAFDGLHGNRRQLKAELGGKIQNVLYSGGSDSLLDVMSLKEQEVPEYSLAEKLDYEEKYLGLYVSGHPTENYPKIKRQKNIRLVSDILAGQNATMLIYLKDLREIRTKKGEQMAFLDGNDQSGELSLTVFPVLYRRIRNDLQLEQVYLVSGKIEKSRYDQALQMLVESFEPADTIEESLSEEILYLRVADNQDSRILQQEIAEKLKTAPGNIPVVIYFEKDRRKIVLGKDFWIGRNTQLLMDLRDILGDKNVVLQ</sequence>
<organism evidence="13 14">
    <name type="scientific">Candidatus Enterococcus moelleringii</name>
    <dbReference type="NCBI Taxonomy" id="2815325"/>
    <lineage>
        <taxon>Bacteria</taxon>
        <taxon>Bacillati</taxon>
        <taxon>Bacillota</taxon>
        <taxon>Bacilli</taxon>
        <taxon>Lactobacillales</taxon>
        <taxon>Enterococcaceae</taxon>
        <taxon>Enterococcus</taxon>
    </lineage>
</organism>
<dbReference type="NCBIfam" id="TIGR00594">
    <property type="entry name" value="polc"/>
    <property type="match status" value="1"/>
</dbReference>
<comment type="function">
    <text evidence="9">DNA polymerase III is a complex, multichain enzyme responsible for most of the replicative synthesis in bacteria. This DNA polymerase also exhibits 3' to 5' exonuclease activity. The alpha chain is the DNA polymerase.</text>
</comment>
<dbReference type="InterPro" id="IPR041931">
    <property type="entry name" value="DNA_pol3_alpha_thumb_dom"/>
</dbReference>
<dbReference type="CDD" id="cd04485">
    <property type="entry name" value="DnaE_OBF"/>
    <property type="match status" value="1"/>
</dbReference>
<evidence type="ECO:0000256" key="8">
    <source>
        <dbReference type="ARBA" id="ARBA00022932"/>
    </source>
</evidence>
<keyword evidence="7" id="KW-0235">DNA replication</keyword>
<dbReference type="CDD" id="cd07431">
    <property type="entry name" value="PHP_PolIIIA"/>
    <property type="match status" value="1"/>
</dbReference>
<keyword evidence="6 13" id="KW-0548">Nucleotidyltransferase</keyword>
<dbReference type="RefSeq" id="WP_207674301.1">
    <property type="nucleotide sequence ID" value="NZ_JAFREM010000023.1"/>
</dbReference>
<comment type="similarity">
    <text evidence="2">Belongs to the DNA polymerase type-C family. DnaE subfamily.</text>
</comment>
<dbReference type="InterPro" id="IPR016195">
    <property type="entry name" value="Pol/histidinol_Pase-like"/>
</dbReference>